<sequence>MPRRAVTAIIRVNAPSMIRLRTSPGSRDRHERSRRRLTFRDHATHRKAQPFRHHHQDGREQAEVRAAAQLGERGNGEHCPDQDRARDEQGIHDLDIS</sequence>
<comment type="caution">
    <text evidence="2">The sequence shown here is derived from an EMBL/GenBank/DDBJ whole genome shotgun (WGS) entry which is preliminary data.</text>
</comment>
<feature type="compositionally biased region" description="Basic residues" evidence="1">
    <location>
        <begin position="32"/>
        <end position="56"/>
    </location>
</feature>
<evidence type="ECO:0000256" key="1">
    <source>
        <dbReference type="SAM" id="MobiDB-lite"/>
    </source>
</evidence>
<name>A0ABV5SA39_9ACTN</name>
<feature type="region of interest" description="Disordered" evidence="1">
    <location>
        <begin position="20"/>
        <end position="97"/>
    </location>
</feature>
<dbReference type="Proteomes" id="UP001589532">
    <property type="component" value="Unassembled WGS sequence"/>
</dbReference>
<dbReference type="RefSeq" id="WP_344988538.1">
    <property type="nucleotide sequence ID" value="NZ_BAAAXV010000002.1"/>
</dbReference>
<organism evidence="2 3">
    <name type="scientific">Nonomuraea helvata</name>
    <dbReference type="NCBI Taxonomy" id="37484"/>
    <lineage>
        <taxon>Bacteria</taxon>
        <taxon>Bacillati</taxon>
        <taxon>Actinomycetota</taxon>
        <taxon>Actinomycetes</taxon>
        <taxon>Streptosporangiales</taxon>
        <taxon>Streptosporangiaceae</taxon>
        <taxon>Nonomuraea</taxon>
    </lineage>
</organism>
<proteinExistence type="predicted"/>
<dbReference type="EMBL" id="JBHMBW010000047">
    <property type="protein sequence ID" value="MFB9628543.1"/>
    <property type="molecule type" value="Genomic_DNA"/>
</dbReference>
<evidence type="ECO:0000313" key="2">
    <source>
        <dbReference type="EMBL" id="MFB9628543.1"/>
    </source>
</evidence>
<accession>A0ABV5SA39</accession>
<evidence type="ECO:0000313" key="3">
    <source>
        <dbReference type="Proteomes" id="UP001589532"/>
    </source>
</evidence>
<protein>
    <submittedName>
        <fullName evidence="2">Uncharacterized protein</fullName>
    </submittedName>
</protein>
<feature type="compositionally biased region" description="Basic and acidic residues" evidence="1">
    <location>
        <begin position="74"/>
        <end position="97"/>
    </location>
</feature>
<keyword evidence="3" id="KW-1185">Reference proteome</keyword>
<gene>
    <name evidence="2" type="ORF">ACFFSA_36160</name>
</gene>
<reference evidence="2 3" key="1">
    <citation type="submission" date="2024-09" db="EMBL/GenBank/DDBJ databases">
        <authorList>
            <person name="Sun Q."/>
            <person name="Mori K."/>
        </authorList>
    </citation>
    <scope>NUCLEOTIDE SEQUENCE [LARGE SCALE GENOMIC DNA]</scope>
    <source>
        <strain evidence="2 3">JCM 3143</strain>
    </source>
</reference>